<keyword evidence="4 6" id="KW-1133">Transmembrane helix</keyword>
<dbReference type="SUPFAM" id="SSF50969">
    <property type="entry name" value="YVTN repeat-like/Quinoprotein amine dehydrogenase"/>
    <property type="match status" value="1"/>
</dbReference>
<dbReference type="PROSITE" id="PS50928">
    <property type="entry name" value="ABC_TM1"/>
    <property type="match status" value="1"/>
</dbReference>
<dbReference type="PANTHER" id="PTHR42727">
    <property type="entry name" value="PHOSPHATE TRANSPORT SYSTEM PERMEASE PROTEIN"/>
    <property type="match status" value="1"/>
</dbReference>
<sequence>MAETDSRFAYQDARRRRLDRITQHIVVGSGLLVMMALVLIFFYLLYVVAPLFVSPSVTQYAASPRVASESSAAVGISDDGSLGYRIDQQGFGEFMVFAGGQSLPRTALSVTPITRAVAFGEGRPHYALLSATGHITIVAPFIPLAGNAQPAWRYPFGKMPLPLTTDGTPLRHLALALRETAPPMADNAAATVVDVAAVWVTQDNRLTIGRISADGVQRVASVALGDTPVDDLALTPRGDVIYSVSGNQLTTWRIRGEAVTLSGTATLPTAGPWRLALLSGGYSLLVYSEGGKIFQWFDVPGADGLRLTEIRDFPQRETPGMQLVPEASRRVFATLTPQGELSLFASKQSAAVLTQQVAAQALRMVFSAHGKALLLETPTQWYAYRVDNPYPDIGWRGLWQRIWYENYPQPDFIWQSTAADDSYQAKFSLVPLLAGSLKAALYAMLFATPLALAAAVYTACFMTPGLRRWVKPTLEVMGALPTVVVGLIAALWLAPHVETYLSAILALPLLCTLGVLGVGALTARWPRVARWMQGREVLLLMPVLLLIVLGVCWLAPALEVSLFGQPLFQWMDGNFVQRNALVAGIALGFALIPLIFSLAEDALFNVPTRLSQGSLALGATPWQTLWHVVLPSASAGIFAALMLSFGCAVGETMIVLMATGNTPIVDAGLLQGLRSLAANIAIEMPEAVMGSGHYRVLFLTALVLFIFTFVVNTLAETLRQRLRRRYRDEGDHA</sequence>
<keyword evidence="5 6" id="KW-0472">Membrane</keyword>
<evidence type="ECO:0000313" key="9">
    <source>
        <dbReference type="Proteomes" id="UP000825886"/>
    </source>
</evidence>
<feature type="transmembrane region" description="Helical" evidence="6">
    <location>
        <begin position="439"/>
        <end position="462"/>
    </location>
</feature>
<protein>
    <submittedName>
        <fullName evidence="8">ABC transporter permease subunit</fullName>
    </submittedName>
</protein>
<feature type="transmembrane region" description="Helical" evidence="6">
    <location>
        <begin position="578"/>
        <end position="599"/>
    </location>
</feature>
<dbReference type="InterPro" id="IPR011044">
    <property type="entry name" value="Quino_amine_DH_bsu"/>
</dbReference>
<comment type="subcellular location">
    <subcellularLocation>
        <location evidence="1">Cell inner membrane</location>
        <topology evidence="1">Multi-pass membrane protein</topology>
    </subcellularLocation>
    <subcellularLocation>
        <location evidence="6">Cell membrane</location>
        <topology evidence="6">Multi-pass membrane protein</topology>
    </subcellularLocation>
</comment>
<evidence type="ECO:0000256" key="2">
    <source>
        <dbReference type="ARBA" id="ARBA00022519"/>
    </source>
</evidence>
<dbReference type="Pfam" id="PF00528">
    <property type="entry name" value="BPD_transp_1"/>
    <property type="match status" value="1"/>
</dbReference>
<dbReference type="SUPFAM" id="SSF161098">
    <property type="entry name" value="MetI-like"/>
    <property type="match status" value="2"/>
</dbReference>
<keyword evidence="9" id="KW-1185">Reference proteome</keyword>
<dbReference type="EMBL" id="CP081864">
    <property type="protein sequence ID" value="QZN94573.1"/>
    <property type="molecule type" value="Genomic_DNA"/>
</dbReference>
<gene>
    <name evidence="8" type="ORF">K6K13_14880</name>
</gene>
<evidence type="ECO:0000256" key="5">
    <source>
        <dbReference type="ARBA" id="ARBA00023136"/>
    </source>
</evidence>
<feature type="transmembrane region" description="Helical" evidence="6">
    <location>
        <begin position="635"/>
        <end position="658"/>
    </location>
</feature>
<dbReference type="Gene3D" id="1.10.3720.10">
    <property type="entry name" value="MetI-like"/>
    <property type="match status" value="1"/>
</dbReference>
<keyword evidence="2" id="KW-1003">Cell membrane</keyword>
<accession>A0ABX9AHD6</accession>
<dbReference type="InterPro" id="IPR000515">
    <property type="entry name" value="MetI-like"/>
</dbReference>
<dbReference type="CDD" id="cd06261">
    <property type="entry name" value="TM_PBP2"/>
    <property type="match status" value="1"/>
</dbReference>
<name>A0ABX9AHD6_9ENTR</name>
<dbReference type="InterPro" id="IPR035906">
    <property type="entry name" value="MetI-like_sf"/>
</dbReference>
<keyword evidence="6" id="KW-0813">Transport</keyword>
<organism evidence="8 9">
    <name type="scientific">Symbiopectobacterium purcellii</name>
    <dbReference type="NCBI Taxonomy" id="2871826"/>
    <lineage>
        <taxon>Bacteria</taxon>
        <taxon>Pseudomonadati</taxon>
        <taxon>Pseudomonadota</taxon>
        <taxon>Gammaproteobacteria</taxon>
        <taxon>Enterobacterales</taxon>
        <taxon>Enterobacteriaceae</taxon>
    </lineage>
</organism>
<keyword evidence="2" id="KW-0997">Cell inner membrane</keyword>
<dbReference type="RefSeq" id="WP_222157694.1">
    <property type="nucleotide sequence ID" value="NZ_CP081864.1"/>
</dbReference>
<proteinExistence type="inferred from homology"/>
<feature type="domain" description="ABC transmembrane type-1" evidence="7">
    <location>
        <begin position="433"/>
        <end position="715"/>
    </location>
</feature>
<feature type="transmembrane region" description="Helical" evidence="6">
    <location>
        <begin position="694"/>
        <end position="715"/>
    </location>
</feature>
<evidence type="ECO:0000256" key="1">
    <source>
        <dbReference type="ARBA" id="ARBA00004429"/>
    </source>
</evidence>
<feature type="transmembrane region" description="Helical" evidence="6">
    <location>
        <begin position="21"/>
        <end position="46"/>
    </location>
</feature>
<feature type="transmembrane region" description="Helical" evidence="6">
    <location>
        <begin position="500"/>
        <end position="525"/>
    </location>
</feature>
<reference evidence="8 9" key="1">
    <citation type="submission" date="2021-08" db="EMBL/GenBank/DDBJ databases">
        <title>Culture and genomic analysis of Symbiopectobacterium purcellii sp. nov. gen. nov., isolated from the leafhopper Empoasca decipiens.</title>
        <authorList>
            <person name="Nadal-Jimenez P."/>
            <person name="Siozios S."/>
            <person name="Halliday N."/>
            <person name="Camara M."/>
            <person name="Hurst G.D.D."/>
        </authorList>
    </citation>
    <scope>NUCLEOTIDE SEQUENCE [LARGE SCALE GENOMIC DNA]</scope>
    <source>
        <strain evidence="8 9">SyEd1</strain>
    </source>
</reference>
<dbReference type="Proteomes" id="UP000825886">
    <property type="component" value="Chromosome"/>
</dbReference>
<evidence type="ECO:0000313" key="8">
    <source>
        <dbReference type="EMBL" id="QZN94573.1"/>
    </source>
</evidence>
<evidence type="ECO:0000256" key="6">
    <source>
        <dbReference type="RuleBase" id="RU363032"/>
    </source>
</evidence>
<evidence type="ECO:0000256" key="3">
    <source>
        <dbReference type="ARBA" id="ARBA00022692"/>
    </source>
</evidence>
<evidence type="ECO:0000259" key="7">
    <source>
        <dbReference type="PROSITE" id="PS50928"/>
    </source>
</evidence>
<feature type="transmembrane region" description="Helical" evidence="6">
    <location>
        <begin position="537"/>
        <end position="558"/>
    </location>
</feature>
<comment type="similarity">
    <text evidence="6">Belongs to the binding-protein-dependent transport system permease family.</text>
</comment>
<feature type="transmembrane region" description="Helical" evidence="6">
    <location>
        <begin position="474"/>
        <end position="494"/>
    </location>
</feature>
<evidence type="ECO:0000256" key="4">
    <source>
        <dbReference type="ARBA" id="ARBA00022989"/>
    </source>
</evidence>
<dbReference type="PANTHER" id="PTHR42727:SF1">
    <property type="entry name" value="PHOSPHATE TRANSPORT SYSTEM PERMEASE"/>
    <property type="match status" value="1"/>
</dbReference>
<keyword evidence="3 6" id="KW-0812">Transmembrane</keyword>